<dbReference type="SUPFAM" id="SSF56112">
    <property type="entry name" value="Protein kinase-like (PK-like)"/>
    <property type="match status" value="1"/>
</dbReference>
<evidence type="ECO:0000256" key="18">
    <source>
        <dbReference type="ARBA" id="ARBA00023180"/>
    </source>
</evidence>
<dbReference type="GO" id="GO:0004556">
    <property type="term" value="F:alpha-amylase activity"/>
    <property type="evidence" value="ECO:0007669"/>
    <property type="project" value="UniProtKB-EC"/>
</dbReference>
<evidence type="ECO:0000256" key="13">
    <source>
        <dbReference type="ARBA" id="ARBA00022801"/>
    </source>
</evidence>
<comment type="subunit">
    <text evidence="7">Monomer.</text>
</comment>
<evidence type="ECO:0000256" key="14">
    <source>
        <dbReference type="ARBA" id="ARBA00022840"/>
    </source>
</evidence>
<keyword evidence="14" id="KW-0067">ATP-binding</keyword>
<evidence type="ECO:0000256" key="6">
    <source>
        <dbReference type="ARBA" id="ARBA00010217"/>
    </source>
</evidence>
<dbReference type="Gene3D" id="2.60.40.1180">
    <property type="entry name" value="Golgi alpha-mannosidase II"/>
    <property type="match status" value="1"/>
</dbReference>
<comment type="subcellular location">
    <subcellularLocation>
        <location evidence="3">Cell membrane</location>
        <topology evidence="3">Single-pass type I membrane protein</topology>
    </subcellularLocation>
</comment>
<evidence type="ECO:0000259" key="25">
    <source>
        <dbReference type="PROSITE" id="PS50011"/>
    </source>
</evidence>
<dbReference type="SMART" id="SM00220">
    <property type="entry name" value="S_TKc"/>
    <property type="match status" value="1"/>
</dbReference>
<evidence type="ECO:0000256" key="21">
    <source>
        <dbReference type="ARBA" id="ARBA00030238"/>
    </source>
</evidence>
<dbReference type="EC" id="3.2.1.1" evidence="8"/>
<evidence type="ECO:0000256" key="19">
    <source>
        <dbReference type="ARBA" id="ARBA00023277"/>
    </source>
</evidence>
<evidence type="ECO:0000256" key="20">
    <source>
        <dbReference type="ARBA" id="ARBA00023295"/>
    </source>
</evidence>
<reference evidence="26" key="1">
    <citation type="submission" date="2020-07" db="EMBL/GenBank/DDBJ databases">
        <title>Genome sequence and genetic diversity analysis of an under-domesticated orphan crop, white fonio (Digitaria exilis).</title>
        <authorList>
            <person name="Bennetzen J.L."/>
            <person name="Chen S."/>
            <person name="Ma X."/>
            <person name="Wang X."/>
            <person name="Yssel A.E.J."/>
            <person name="Chaluvadi S.R."/>
            <person name="Johnson M."/>
            <person name="Gangashetty P."/>
            <person name="Hamidou F."/>
            <person name="Sanogo M.D."/>
            <person name="Zwaenepoel A."/>
            <person name="Wallace J."/>
            <person name="Van De Peer Y."/>
            <person name="Van Deynze A."/>
        </authorList>
    </citation>
    <scope>NUCLEOTIDE SEQUENCE</scope>
    <source>
        <tissue evidence="26">Leaves</tissue>
    </source>
</reference>
<dbReference type="GO" id="GO:0002229">
    <property type="term" value="P:defense response to oomycetes"/>
    <property type="evidence" value="ECO:0007669"/>
    <property type="project" value="UniProtKB-ARBA"/>
</dbReference>
<keyword evidence="9" id="KW-1003">Cell membrane</keyword>
<dbReference type="SUPFAM" id="SSF51011">
    <property type="entry name" value="Glycosyl hydrolase domain"/>
    <property type="match status" value="2"/>
</dbReference>
<dbReference type="FunFam" id="3.20.20.80:FF:000058">
    <property type="entry name" value="Alpha-amylase 1"/>
    <property type="match status" value="2"/>
</dbReference>
<dbReference type="OrthoDB" id="672136at2759"/>
<dbReference type="InterPro" id="IPR000719">
    <property type="entry name" value="Prot_kinase_dom"/>
</dbReference>
<evidence type="ECO:0000256" key="15">
    <source>
        <dbReference type="ARBA" id="ARBA00022989"/>
    </source>
</evidence>
<dbReference type="Pfam" id="PF00128">
    <property type="entry name" value="Alpha-amylase"/>
    <property type="match status" value="2"/>
</dbReference>
<dbReference type="PROSITE" id="PS00108">
    <property type="entry name" value="PROTEIN_KINASE_ST"/>
    <property type="match status" value="1"/>
</dbReference>
<evidence type="ECO:0000256" key="5">
    <source>
        <dbReference type="ARBA" id="ARBA00008536"/>
    </source>
</evidence>
<evidence type="ECO:0000256" key="8">
    <source>
        <dbReference type="ARBA" id="ARBA00012595"/>
    </source>
</evidence>
<evidence type="ECO:0000313" key="27">
    <source>
        <dbReference type="Proteomes" id="UP000636709"/>
    </source>
</evidence>
<dbReference type="InterPro" id="IPR011009">
    <property type="entry name" value="Kinase-like_dom_sf"/>
</dbReference>
<evidence type="ECO:0000256" key="1">
    <source>
        <dbReference type="ARBA" id="ARBA00000548"/>
    </source>
</evidence>
<dbReference type="InterPro" id="IPR006047">
    <property type="entry name" value="GH13_cat_dom"/>
</dbReference>
<protein>
    <recommendedName>
        <fullName evidence="8">alpha-amylase</fullName>
        <ecNumber evidence="8">3.2.1.1</ecNumber>
    </recommendedName>
    <alternativeName>
        <fullName evidence="21">1,4-alpha-D-glucan glucanohydrolase</fullName>
    </alternativeName>
</protein>
<dbReference type="Gene3D" id="1.10.510.10">
    <property type="entry name" value="Transferase(Phosphotransferase) domain 1"/>
    <property type="match status" value="1"/>
</dbReference>
<dbReference type="InterPro" id="IPR013780">
    <property type="entry name" value="Glyco_hydro_b"/>
</dbReference>
<accession>A0A835FEI3</accession>
<name>A0A835FEI3_9POAL</name>
<dbReference type="GO" id="GO:0005524">
    <property type="term" value="F:ATP binding"/>
    <property type="evidence" value="ECO:0007669"/>
    <property type="project" value="UniProtKB-KW"/>
</dbReference>
<dbReference type="InterPro" id="IPR006046">
    <property type="entry name" value="Alpha_amylase"/>
</dbReference>
<dbReference type="GO" id="GO:0004672">
    <property type="term" value="F:protein kinase activity"/>
    <property type="evidence" value="ECO:0007669"/>
    <property type="project" value="InterPro"/>
</dbReference>
<dbReference type="EMBL" id="JACEFO010000973">
    <property type="protein sequence ID" value="KAF8751034.1"/>
    <property type="molecule type" value="Genomic_DNA"/>
</dbReference>
<evidence type="ECO:0000256" key="7">
    <source>
        <dbReference type="ARBA" id="ARBA00011245"/>
    </source>
</evidence>
<dbReference type="GO" id="GO:0005886">
    <property type="term" value="C:plasma membrane"/>
    <property type="evidence" value="ECO:0007669"/>
    <property type="project" value="UniProtKB-SubCell"/>
</dbReference>
<keyword evidence="18" id="KW-0325">Glycoprotein</keyword>
<dbReference type="InterPro" id="IPR017853">
    <property type="entry name" value="GH"/>
</dbReference>
<dbReference type="CDD" id="cd11314">
    <property type="entry name" value="AmyAc_arch_bac_plant_AmyA"/>
    <property type="match status" value="2"/>
</dbReference>
<dbReference type="SMART" id="SM00642">
    <property type="entry name" value="Aamy"/>
    <property type="match status" value="2"/>
</dbReference>
<dbReference type="Pfam" id="PF07821">
    <property type="entry name" value="Alpha-amyl_C2"/>
    <property type="match status" value="2"/>
</dbReference>
<keyword evidence="16 24" id="KW-0472">Membrane</keyword>
<evidence type="ECO:0000256" key="16">
    <source>
        <dbReference type="ARBA" id="ARBA00023136"/>
    </source>
</evidence>
<proteinExistence type="inferred from homology"/>
<evidence type="ECO:0000256" key="10">
    <source>
        <dbReference type="ARBA" id="ARBA00022692"/>
    </source>
</evidence>
<feature type="region of interest" description="Disordered" evidence="23">
    <location>
        <begin position="962"/>
        <end position="991"/>
    </location>
</feature>
<evidence type="ECO:0000256" key="24">
    <source>
        <dbReference type="SAM" id="Phobius"/>
    </source>
</evidence>
<dbReference type="InterPro" id="IPR008271">
    <property type="entry name" value="Ser/Thr_kinase_AS"/>
</dbReference>
<evidence type="ECO:0000256" key="3">
    <source>
        <dbReference type="ARBA" id="ARBA00004251"/>
    </source>
</evidence>
<evidence type="ECO:0000256" key="11">
    <source>
        <dbReference type="ARBA" id="ARBA00022729"/>
    </source>
</evidence>
<evidence type="ECO:0000256" key="23">
    <source>
        <dbReference type="SAM" id="MobiDB-lite"/>
    </source>
</evidence>
<feature type="compositionally biased region" description="Acidic residues" evidence="23">
    <location>
        <begin position="979"/>
        <end position="989"/>
    </location>
</feature>
<organism evidence="26 27">
    <name type="scientific">Digitaria exilis</name>
    <dbReference type="NCBI Taxonomy" id="1010633"/>
    <lineage>
        <taxon>Eukaryota</taxon>
        <taxon>Viridiplantae</taxon>
        <taxon>Streptophyta</taxon>
        <taxon>Embryophyta</taxon>
        <taxon>Tracheophyta</taxon>
        <taxon>Spermatophyta</taxon>
        <taxon>Magnoliopsida</taxon>
        <taxon>Liliopsida</taxon>
        <taxon>Poales</taxon>
        <taxon>Poaceae</taxon>
        <taxon>PACMAD clade</taxon>
        <taxon>Panicoideae</taxon>
        <taxon>Panicodae</taxon>
        <taxon>Paniceae</taxon>
        <taxon>Anthephorinae</taxon>
        <taxon>Digitaria</taxon>
    </lineage>
</organism>
<feature type="transmembrane region" description="Helical" evidence="24">
    <location>
        <begin position="932"/>
        <end position="957"/>
    </location>
</feature>
<sequence>METTYKVRPLHCVVLFLSYQKHVTTAHELPLDNKPLAPTIARGRSGPTSPLGPLHGGPLGPTSSVNVEWNVCLMDPIHVEHGTPPVFNWESWNTVGGSRWYDVLSGQVTDIAAAGITHVWLPPPTHAVDAQGYLPGRLYDLNASQYGNETQLRSLVAAFHGEGIKCVGDVVINHRTAERQDSRGIYCIFEGGTPDGRLDWGPHMICRNDSYSDGTGNPDTGLDYLPAPDIDHLNTRVRCELTDWLIWLKEHVGFDAWRLDFAKGYSAAVARYYVRASRPELAVAEIWTDLAYGPDGKPLADQDAHRQILASWVDAVGGPGAAFDFTTKGVLQAALSNSELWKMKDAQGRAPGLIGLRPARAVTFVDNHDTGSKTQHNWPFPEDKILQGYAYILTHPGTPCIILLAENDAYVAEIDGRVIVKIGSRFDVSSSIPQGFQVSTRGWEGVGLLLTAALRGRSGGLTANLRERSGKGGEVAVATAPLKGWGRGWAAAAGGRRLQEEYGPCVFLLLVVIILGLSSSSQPAQGQILLQGFNWESWNTSGSGAAWYDVLSSQVDDIAGAGITHVWLPPPSHAVDAQGYLPGRLYDLNASQYGDESQLRSLIAAFHGKGVKCVADVVINHRTAERKDSRGVYCIFEGGTADDRLDWGPHMICRDDSYSDGTGNPDTGLDYKPAPDLDHLNDRVRTELTQWLNWLKADLGFDGWRLSFANGYSAAVAGMYINNTAPDVAVGEIWTDMAYGGDGKPLADQDAHRQILAAWVDDVGGPAAAFDYTTKGILQAALNYSELWRMQDAQGNAPGMIGVRPAQAVTFIDNHDTGSKTQHTWPFPPGMVLQGYAYILTHPGIPCIFYDHFFDPNMKDEITKMIKIRKQNKIGPASKLRVLLAQSDAYVAEIDGRVLAKVGARYDVSKSVPDGFLVSTSGNDFAVWEKRWVVPVVATVAPLTALLACIAAVMLLLRRRQKQKRRRQPKGNGTTAIDPSDDSDEEEADFEKGVGPRRYYYRELAAATGNFAEENKLGSGGFGPVYRGYLAAQGRHVAVKVLSPGASAQGRRQFEAEVRIISQLRHRNLVQLVGWCDSRRGLLLVYELVPGGSLDRHLYGGDHILPWPERYGAAVGLGAALAYLHEEWEQHVVHGDVKPSNVMLDTAHGAKLGDFGLARLLDRGAGPQTTRVVMGTMGYMDPDLVTTHRPSRASDVYSFGVVLLEVACGRPATSAAEDELPGGGDALALPEWAWELYDRGVVMEAADVRLEGEFDAWEMERVLVVGLWCSHPVPGERPSIVQALNTLQSREVALPALPVNPHPGAAATAGFSSYVHCLDSGGSVA</sequence>
<keyword evidence="19" id="KW-0119">Carbohydrate metabolism</keyword>
<dbReference type="PROSITE" id="PS50011">
    <property type="entry name" value="PROTEIN_KINASE_DOM"/>
    <property type="match status" value="1"/>
</dbReference>
<dbReference type="FunFam" id="3.30.200.20:FF:000168">
    <property type="entry name" value="L-type lectin-domain containing receptor kinase IX.1"/>
    <property type="match status" value="1"/>
</dbReference>
<comment type="cofactor">
    <cofactor evidence="2">
        <name>Ca(2+)</name>
        <dbReference type="ChEBI" id="CHEBI:29108"/>
    </cofactor>
</comment>
<keyword evidence="13" id="KW-0378">Hydrolase</keyword>
<keyword evidence="12" id="KW-0547">Nucleotide-binding</keyword>
<dbReference type="PRINTS" id="PR00110">
    <property type="entry name" value="ALPHAAMYLASE"/>
</dbReference>
<dbReference type="InterPro" id="IPR012850">
    <property type="entry name" value="A-amylase_bs_C"/>
</dbReference>
<dbReference type="SUPFAM" id="SSF51445">
    <property type="entry name" value="(Trans)glycosidases"/>
    <property type="match status" value="2"/>
</dbReference>
<keyword evidence="15 24" id="KW-1133">Transmembrane helix</keyword>
<evidence type="ECO:0000256" key="22">
    <source>
        <dbReference type="RuleBase" id="RU003615"/>
    </source>
</evidence>
<dbReference type="SMART" id="SM00810">
    <property type="entry name" value="Alpha-amyl_C2"/>
    <property type="match status" value="2"/>
</dbReference>
<gene>
    <name evidence="26" type="ORF">HU200_012266</name>
</gene>
<dbReference type="Gene3D" id="3.20.20.80">
    <property type="entry name" value="Glycosidases"/>
    <property type="match status" value="2"/>
</dbReference>
<keyword evidence="11" id="KW-0732">Signal</keyword>
<dbReference type="FunFam" id="1.10.510.10:FF:000240">
    <property type="entry name" value="Lectin-domain containing receptor kinase A4.3"/>
    <property type="match status" value="1"/>
</dbReference>
<evidence type="ECO:0000256" key="9">
    <source>
        <dbReference type="ARBA" id="ARBA00022475"/>
    </source>
</evidence>
<evidence type="ECO:0000256" key="17">
    <source>
        <dbReference type="ARBA" id="ARBA00023170"/>
    </source>
</evidence>
<evidence type="ECO:0000256" key="2">
    <source>
        <dbReference type="ARBA" id="ARBA00001913"/>
    </source>
</evidence>
<dbReference type="Gene3D" id="3.30.200.20">
    <property type="entry name" value="Phosphorylase Kinase, domain 1"/>
    <property type="match status" value="1"/>
</dbReference>
<keyword evidence="10 24" id="KW-0812">Transmembrane</keyword>
<comment type="similarity">
    <text evidence="5">In the N-terminal section; belongs to the leguminous lectin family.</text>
</comment>
<dbReference type="PANTHER" id="PTHR43447">
    <property type="entry name" value="ALPHA-AMYLASE"/>
    <property type="match status" value="1"/>
</dbReference>
<keyword evidence="20" id="KW-0326">Glycosidase</keyword>
<feature type="domain" description="Protein kinase" evidence="25">
    <location>
        <begin position="1011"/>
        <end position="1297"/>
    </location>
</feature>
<dbReference type="GO" id="GO:0005975">
    <property type="term" value="P:carbohydrate metabolic process"/>
    <property type="evidence" value="ECO:0007669"/>
    <property type="project" value="InterPro"/>
</dbReference>
<comment type="caution">
    <text evidence="26">The sequence shown here is derived from an EMBL/GenBank/DDBJ whole genome shotgun (WGS) entry which is preliminary data.</text>
</comment>
<evidence type="ECO:0000313" key="26">
    <source>
        <dbReference type="EMBL" id="KAF8751034.1"/>
    </source>
</evidence>
<evidence type="ECO:0000256" key="4">
    <source>
        <dbReference type="ARBA" id="ARBA00008061"/>
    </source>
</evidence>
<dbReference type="Proteomes" id="UP000636709">
    <property type="component" value="Unassembled WGS sequence"/>
</dbReference>
<comment type="catalytic activity">
    <reaction evidence="1">
        <text>Endohydrolysis of (1-&gt;4)-alpha-D-glucosidic linkages in polysaccharides containing three or more (1-&gt;4)-alpha-linked D-glucose units.</text>
        <dbReference type="EC" id="3.2.1.1"/>
    </reaction>
</comment>
<dbReference type="Pfam" id="PF00069">
    <property type="entry name" value="Pkinase"/>
    <property type="match status" value="1"/>
</dbReference>
<evidence type="ECO:0000256" key="12">
    <source>
        <dbReference type="ARBA" id="ARBA00022741"/>
    </source>
</evidence>
<comment type="similarity">
    <text evidence="6">In the C-terminal section; belongs to the protein kinase superfamily. Ser/Thr protein kinase family.</text>
</comment>
<keyword evidence="17" id="KW-0675">Receptor</keyword>
<dbReference type="GO" id="GO:0005509">
    <property type="term" value="F:calcium ion binding"/>
    <property type="evidence" value="ECO:0007669"/>
    <property type="project" value="InterPro"/>
</dbReference>
<comment type="similarity">
    <text evidence="4 22">Belongs to the glycosyl hydrolase 13 family.</text>
</comment>
<keyword evidence="27" id="KW-1185">Reference proteome</keyword>